<dbReference type="Proteomes" id="UP000271650">
    <property type="component" value="Chromosome"/>
</dbReference>
<dbReference type="EMBL" id="CP127527">
    <property type="protein sequence ID" value="XRI76867.1"/>
    <property type="molecule type" value="Genomic_DNA"/>
</dbReference>
<sequence>MTAPAEPAWLPALFSMSPWSPAVTEALYAVFRRDFVDNPACYQNCEVWFFPERERGKELIFWHLVEREDPPRSGNRLPDFRRAERLPWARAMLDHLDDPAVLHWDYAEGDGDIHTYVWLQALDYLIVMKKYRDGRRRLITAFWLEYENKRRKLAQKHAQRLL</sequence>
<evidence type="ECO:0000313" key="2">
    <source>
        <dbReference type="Proteomes" id="UP000271650"/>
    </source>
</evidence>
<proteinExistence type="predicted"/>
<gene>
    <name evidence="1" type="ORF">EC580_013025</name>
</gene>
<protein>
    <submittedName>
        <fullName evidence="1">Uncharacterized protein</fullName>
    </submittedName>
</protein>
<accession>A0ACD5HMM4</accession>
<keyword evidence="2" id="KW-1185">Reference proteome</keyword>
<organism evidence="1 2">
    <name type="scientific">Acidithiobacillus sulfuriphilus</name>
    <dbReference type="NCBI Taxonomy" id="1867749"/>
    <lineage>
        <taxon>Bacteria</taxon>
        <taxon>Pseudomonadati</taxon>
        <taxon>Pseudomonadota</taxon>
        <taxon>Acidithiobacillia</taxon>
        <taxon>Acidithiobacillales</taxon>
        <taxon>Acidithiobacillaceae</taxon>
        <taxon>Acidithiobacillus</taxon>
    </lineage>
</organism>
<reference evidence="1 2" key="1">
    <citation type="journal article" date="2019" name="Int. J. Syst. Evol. Microbiol.">
        <title>Acidithiobacillus sulfuriphilus sp. nov.: an extremely acidophilic sulfur-oxidizing chemolithotroph isolated from a neutral pH environment.</title>
        <authorList>
            <person name="Falagan C."/>
            <person name="Moya-Beltran A."/>
            <person name="Castro M."/>
            <person name="Quatrini R."/>
            <person name="Johnson D.B."/>
        </authorList>
    </citation>
    <scope>NUCLEOTIDE SEQUENCE [LARGE SCALE GENOMIC DNA]</scope>
    <source>
        <strain evidence="1 2">CJ-2</strain>
    </source>
</reference>
<name>A0ACD5HMM4_9PROT</name>
<evidence type="ECO:0000313" key="1">
    <source>
        <dbReference type="EMBL" id="XRI76867.1"/>
    </source>
</evidence>